<evidence type="ECO:0000313" key="1">
    <source>
        <dbReference type="EMBL" id="CAF1233355.1"/>
    </source>
</evidence>
<evidence type="ECO:0000313" key="3">
    <source>
        <dbReference type="Proteomes" id="UP000677228"/>
    </source>
</evidence>
<sequence length="172" mass="20101">MLIALKVAPYYPDHDFDPLSQLQALLDRTPRLYFVNFTSWQLSSTQMPAFEYSNTSVRTLGLQDVDRYYNSEQCVTLSRSPLRIQCEVLSIAVENRTNVIDLISTMTNLRALNVLCRDDTWKEDNNQPSSREDELVEWLQHRVPSTCTITRSDDSIYSSRFAHFKSVRLWIR</sequence>
<gene>
    <name evidence="1" type="ORF">OVA965_LOCUS25486</name>
    <name evidence="2" type="ORF">TMI583_LOCUS26214</name>
</gene>
<protein>
    <submittedName>
        <fullName evidence="1">Uncharacterized protein</fullName>
    </submittedName>
</protein>
<dbReference type="Proteomes" id="UP000682733">
    <property type="component" value="Unassembled WGS sequence"/>
</dbReference>
<proteinExistence type="predicted"/>
<dbReference type="EMBL" id="CAJNOK010015846">
    <property type="protein sequence ID" value="CAF1233355.1"/>
    <property type="molecule type" value="Genomic_DNA"/>
</dbReference>
<dbReference type="EMBL" id="CAJOBA010037392">
    <property type="protein sequence ID" value="CAF4041459.1"/>
    <property type="molecule type" value="Genomic_DNA"/>
</dbReference>
<evidence type="ECO:0000313" key="2">
    <source>
        <dbReference type="EMBL" id="CAF4041459.1"/>
    </source>
</evidence>
<dbReference type="Proteomes" id="UP000677228">
    <property type="component" value="Unassembled WGS sequence"/>
</dbReference>
<comment type="caution">
    <text evidence="1">The sequence shown here is derived from an EMBL/GenBank/DDBJ whole genome shotgun (WGS) entry which is preliminary data.</text>
</comment>
<organism evidence="1 3">
    <name type="scientific">Didymodactylos carnosus</name>
    <dbReference type="NCBI Taxonomy" id="1234261"/>
    <lineage>
        <taxon>Eukaryota</taxon>
        <taxon>Metazoa</taxon>
        <taxon>Spiralia</taxon>
        <taxon>Gnathifera</taxon>
        <taxon>Rotifera</taxon>
        <taxon>Eurotatoria</taxon>
        <taxon>Bdelloidea</taxon>
        <taxon>Philodinida</taxon>
        <taxon>Philodinidae</taxon>
        <taxon>Didymodactylos</taxon>
    </lineage>
</organism>
<accession>A0A8S2EKP6</accession>
<dbReference type="AlphaFoldDB" id="A0A8S2EKP6"/>
<reference evidence="1" key="1">
    <citation type="submission" date="2021-02" db="EMBL/GenBank/DDBJ databases">
        <authorList>
            <person name="Nowell W R."/>
        </authorList>
    </citation>
    <scope>NUCLEOTIDE SEQUENCE</scope>
</reference>
<name>A0A8S2EKP6_9BILA</name>